<comment type="caution">
    <text evidence="1">The sequence shown here is derived from an EMBL/GenBank/DDBJ whole genome shotgun (WGS) entry which is preliminary data.</text>
</comment>
<protein>
    <submittedName>
        <fullName evidence="1">Uncharacterized protein</fullName>
    </submittedName>
</protein>
<dbReference type="Proteomes" id="UP001189429">
    <property type="component" value="Unassembled WGS sequence"/>
</dbReference>
<proteinExistence type="predicted"/>
<evidence type="ECO:0000313" key="2">
    <source>
        <dbReference type="Proteomes" id="UP001189429"/>
    </source>
</evidence>
<accession>A0ABN9Y7L0</accession>
<evidence type="ECO:0000313" key="1">
    <source>
        <dbReference type="EMBL" id="CAK0908628.1"/>
    </source>
</evidence>
<dbReference type="EMBL" id="CAUYUJ010022052">
    <property type="protein sequence ID" value="CAK0908628.1"/>
    <property type="molecule type" value="Genomic_DNA"/>
</dbReference>
<organism evidence="1 2">
    <name type="scientific">Prorocentrum cordatum</name>
    <dbReference type="NCBI Taxonomy" id="2364126"/>
    <lineage>
        <taxon>Eukaryota</taxon>
        <taxon>Sar</taxon>
        <taxon>Alveolata</taxon>
        <taxon>Dinophyceae</taxon>
        <taxon>Prorocentrales</taxon>
        <taxon>Prorocentraceae</taxon>
        <taxon>Prorocentrum</taxon>
    </lineage>
</organism>
<sequence length="254" mass="28168">MCVCKESLGEADSVKGMAMIRESLATIPGWSLDDATSMLKALRTSEFDGAQRCALGEIINSKITGKLSQMTGNVVNAHDVGKKQIERQSCLKFYKYLSKEDWDIIRDPSAPWDTIKVVICNRFLLLGLSNPNEGTFIAAWSAVVVARTTPGQPIYADATEALKKKEDMHSHLEKIRGKMRLHYHGQLKDYPDNPEMLEHQLPDAFAAFASRPPVACPVVEDSIEMLRVRLPCRNSNSLVRHMDAIPPSSSVKAA</sequence>
<reference evidence="1" key="1">
    <citation type="submission" date="2023-10" db="EMBL/GenBank/DDBJ databases">
        <authorList>
            <person name="Chen Y."/>
            <person name="Shah S."/>
            <person name="Dougan E. K."/>
            <person name="Thang M."/>
            <person name="Chan C."/>
        </authorList>
    </citation>
    <scope>NUCLEOTIDE SEQUENCE [LARGE SCALE GENOMIC DNA]</scope>
</reference>
<name>A0ABN9Y7L0_9DINO</name>
<keyword evidence="2" id="KW-1185">Reference proteome</keyword>
<gene>
    <name evidence="1" type="ORF">PCOR1329_LOCUS83255</name>
</gene>